<evidence type="ECO:0000313" key="9">
    <source>
        <dbReference type="Proteomes" id="UP000652430"/>
    </source>
</evidence>
<protein>
    <recommendedName>
        <fullName evidence="1">Parvulin-like PPIase</fullName>
    </recommendedName>
    <alternativeName>
        <fullName evidence="3">Peptidyl-prolyl cis-trans isomerase plp</fullName>
    </alternativeName>
    <alternativeName>
        <fullName evidence="4">Rotamase plp</fullName>
    </alternativeName>
</protein>
<reference evidence="9" key="1">
    <citation type="journal article" date="2019" name="Int. J. Syst. Evol. Microbiol.">
        <title>The Global Catalogue of Microorganisms (GCM) 10K type strain sequencing project: providing services to taxonomists for standard genome sequencing and annotation.</title>
        <authorList>
            <consortium name="The Broad Institute Genomics Platform"/>
            <consortium name="The Broad Institute Genome Sequencing Center for Infectious Disease"/>
            <person name="Wu L."/>
            <person name="Ma J."/>
        </authorList>
    </citation>
    <scope>NUCLEOTIDE SEQUENCE [LARGE SCALE GENOMIC DNA]</scope>
    <source>
        <strain evidence="9">CGMCC 1.8957</strain>
    </source>
</reference>
<dbReference type="PANTHER" id="PTHR47637:SF1">
    <property type="entry name" value="CHAPERONE SURA"/>
    <property type="match status" value="1"/>
</dbReference>
<keyword evidence="9" id="KW-1185">Reference proteome</keyword>
<evidence type="ECO:0000256" key="4">
    <source>
        <dbReference type="ARBA" id="ARBA00031484"/>
    </source>
</evidence>
<dbReference type="SUPFAM" id="SSF109998">
    <property type="entry name" value="Triger factor/SurA peptide-binding domain-like"/>
    <property type="match status" value="1"/>
</dbReference>
<dbReference type="Gene3D" id="1.10.4030.10">
    <property type="entry name" value="Porin chaperone SurA, peptide-binding domain"/>
    <property type="match status" value="1"/>
</dbReference>
<feature type="chain" id="PRO_5046301225" description="Parvulin-like PPIase" evidence="6">
    <location>
        <begin position="34"/>
        <end position="467"/>
    </location>
</feature>
<evidence type="ECO:0000256" key="5">
    <source>
        <dbReference type="PROSITE-ProRule" id="PRU00278"/>
    </source>
</evidence>
<accession>A0ABQ3L831</accession>
<evidence type="ECO:0000256" key="2">
    <source>
        <dbReference type="ARBA" id="ARBA00022729"/>
    </source>
</evidence>
<keyword evidence="2 6" id="KW-0732">Signal</keyword>
<organism evidence="8 9">
    <name type="scientific">Sphingomonas glacialis</name>
    <dbReference type="NCBI Taxonomy" id="658225"/>
    <lineage>
        <taxon>Bacteria</taxon>
        <taxon>Pseudomonadati</taxon>
        <taxon>Pseudomonadota</taxon>
        <taxon>Alphaproteobacteria</taxon>
        <taxon>Sphingomonadales</taxon>
        <taxon>Sphingomonadaceae</taxon>
        <taxon>Sphingomonas</taxon>
    </lineage>
</organism>
<dbReference type="InterPro" id="IPR000297">
    <property type="entry name" value="PPIase_PpiC"/>
</dbReference>
<dbReference type="InterPro" id="IPR046357">
    <property type="entry name" value="PPIase_dom_sf"/>
</dbReference>
<comment type="caution">
    <text evidence="8">The sequence shown here is derived from an EMBL/GenBank/DDBJ whole genome shotgun (WGS) entry which is preliminary data.</text>
</comment>
<dbReference type="PANTHER" id="PTHR47637">
    <property type="entry name" value="CHAPERONE SURA"/>
    <property type="match status" value="1"/>
</dbReference>
<keyword evidence="5" id="KW-0697">Rotamase</keyword>
<feature type="signal peptide" evidence="6">
    <location>
        <begin position="1"/>
        <end position="33"/>
    </location>
</feature>
<dbReference type="RefSeq" id="WP_189674684.1">
    <property type="nucleotide sequence ID" value="NZ_BNAQ01000001.1"/>
</dbReference>
<dbReference type="Gene3D" id="3.10.50.40">
    <property type="match status" value="1"/>
</dbReference>
<dbReference type="Pfam" id="PF00639">
    <property type="entry name" value="Rotamase"/>
    <property type="match status" value="1"/>
</dbReference>
<dbReference type="PROSITE" id="PS50198">
    <property type="entry name" value="PPIC_PPIASE_2"/>
    <property type="match status" value="1"/>
</dbReference>
<evidence type="ECO:0000256" key="3">
    <source>
        <dbReference type="ARBA" id="ARBA00030642"/>
    </source>
</evidence>
<dbReference type="EMBL" id="BNAQ01000001">
    <property type="protein sequence ID" value="GHH07260.1"/>
    <property type="molecule type" value="Genomic_DNA"/>
</dbReference>
<sequence length="467" mass="50868">MKTDTAKPTRLGRSFGFGAAIIALLAASGGSIAQTAPAPAGPEAAASDQAGVTALDLPKNPTIFGKVDPTIRKPTAIVNGAVITGTDIDQRVALLLAARDLKLSAQEMAQYKLVIVRQLIDETLEIQQAKSADVKIGPDEINKSYDTVARNFGKTPTEMRAYLRTIGSADRSLKRQIEAELSWNRYLRRKVDVNVGDEEVNAIIDKIKKQQGSTEYHVREIYLKADADRAPEVFAQAQQMMQSIQKRDKGEDTFGYYARLSDATTRATGGDLDWLSEQQLSQLPAALVEAIKSMTPEHLAGPIEVPGGFSIIYLVDTRKIGVADPLDARLTLKQVSERFPEGITQEQANARVAEFAKLSSTIKGCGEVAKVAATLGADVVDNDSVRIKDLPVALREIMLKLQVGESTPPFGSAKDGIRSLVLCGRDEAVANIPGMEQVRSTMENQRVNLRANQLLRDLRRDAIVEYR</sequence>
<proteinExistence type="predicted"/>
<dbReference type="Proteomes" id="UP000652430">
    <property type="component" value="Unassembled WGS sequence"/>
</dbReference>
<keyword evidence="5" id="KW-0413">Isomerase</keyword>
<feature type="domain" description="PpiC" evidence="7">
    <location>
        <begin position="213"/>
        <end position="316"/>
    </location>
</feature>
<evidence type="ECO:0000256" key="6">
    <source>
        <dbReference type="SAM" id="SignalP"/>
    </source>
</evidence>
<evidence type="ECO:0000259" key="7">
    <source>
        <dbReference type="PROSITE" id="PS50198"/>
    </source>
</evidence>
<gene>
    <name evidence="8" type="ORF">GCM10008023_01170</name>
</gene>
<evidence type="ECO:0000256" key="1">
    <source>
        <dbReference type="ARBA" id="ARBA00018370"/>
    </source>
</evidence>
<dbReference type="InterPro" id="IPR050280">
    <property type="entry name" value="OMP_Chaperone_SurA"/>
</dbReference>
<name>A0ABQ3L831_9SPHN</name>
<dbReference type="InterPro" id="IPR027304">
    <property type="entry name" value="Trigger_fact/SurA_dom_sf"/>
</dbReference>
<evidence type="ECO:0000313" key="8">
    <source>
        <dbReference type="EMBL" id="GHH07260.1"/>
    </source>
</evidence>
<dbReference type="SUPFAM" id="SSF54534">
    <property type="entry name" value="FKBP-like"/>
    <property type="match status" value="2"/>
</dbReference>